<dbReference type="Gene3D" id="3.10.129.10">
    <property type="entry name" value="Hotdog Thioesterase"/>
    <property type="match status" value="1"/>
</dbReference>
<organism evidence="1 2">
    <name type="scientific">Nocardioides bruguierae</name>
    <dbReference type="NCBI Taxonomy" id="2945102"/>
    <lineage>
        <taxon>Bacteria</taxon>
        <taxon>Bacillati</taxon>
        <taxon>Actinomycetota</taxon>
        <taxon>Actinomycetes</taxon>
        <taxon>Propionibacteriales</taxon>
        <taxon>Nocardioidaceae</taxon>
        <taxon>Nocardioides</taxon>
    </lineage>
</organism>
<gene>
    <name evidence="1" type="ORF">M8330_17105</name>
</gene>
<evidence type="ECO:0000313" key="2">
    <source>
        <dbReference type="Proteomes" id="UP001139485"/>
    </source>
</evidence>
<evidence type="ECO:0000313" key="1">
    <source>
        <dbReference type="EMBL" id="MCM0622012.1"/>
    </source>
</evidence>
<keyword evidence="2" id="KW-1185">Reference proteome</keyword>
<protein>
    <recommendedName>
        <fullName evidence="3">Acyl-CoA thioesterase</fullName>
    </recommendedName>
</protein>
<dbReference type="CDD" id="cd00586">
    <property type="entry name" value="4HBT"/>
    <property type="match status" value="1"/>
</dbReference>
<dbReference type="AlphaFoldDB" id="A0A9X2IG53"/>
<dbReference type="RefSeq" id="WP_250828313.1">
    <property type="nucleotide sequence ID" value="NZ_JAMOIL010000027.1"/>
</dbReference>
<dbReference type="SUPFAM" id="SSF54637">
    <property type="entry name" value="Thioesterase/thiol ester dehydrase-isomerase"/>
    <property type="match status" value="1"/>
</dbReference>
<accession>A0A9X2IG53</accession>
<dbReference type="Proteomes" id="UP001139485">
    <property type="component" value="Unassembled WGS sequence"/>
</dbReference>
<comment type="caution">
    <text evidence="1">The sequence shown here is derived from an EMBL/GenBank/DDBJ whole genome shotgun (WGS) entry which is preliminary data.</text>
</comment>
<name>A0A9X2IG53_9ACTN</name>
<dbReference type="EMBL" id="JAMOIL010000027">
    <property type="protein sequence ID" value="MCM0622012.1"/>
    <property type="molecule type" value="Genomic_DNA"/>
</dbReference>
<dbReference type="Pfam" id="PF13279">
    <property type="entry name" value="4HBT_2"/>
    <property type="match status" value="1"/>
</dbReference>
<sequence length="160" mass="17301">MSEQVADPYECEIGARVRDVNLEGHADNVELLRILDEARTRFFRFAPLVSPDGVPFTGVLAAAPGHVTELVVAHRVEYVSEVPLDPTRPYVVAVRVTRLGSSSLDVGLELRLSGDAEPAVLGETTVVLLDPGTGKPWPMDDDLRTLLSAYSGPPVSLRGR</sequence>
<reference evidence="1" key="1">
    <citation type="submission" date="2022-05" db="EMBL/GenBank/DDBJ databases">
        <authorList>
            <person name="Tuo L."/>
        </authorList>
    </citation>
    <scope>NUCLEOTIDE SEQUENCE</scope>
    <source>
        <strain evidence="1">BSK12Z-4</strain>
    </source>
</reference>
<proteinExistence type="predicted"/>
<dbReference type="InterPro" id="IPR029069">
    <property type="entry name" value="HotDog_dom_sf"/>
</dbReference>
<evidence type="ECO:0008006" key="3">
    <source>
        <dbReference type="Google" id="ProtNLM"/>
    </source>
</evidence>